<dbReference type="GeneID" id="85318785"/>
<dbReference type="GO" id="GO:0003676">
    <property type="term" value="F:nucleic acid binding"/>
    <property type="evidence" value="ECO:0007669"/>
    <property type="project" value="InterPro"/>
</dbReference>
<keyword evidence="2" id="KW-1185">Reference proteome</keyword>
<dbReference type="EMBL" id="JAUIRO010000009">
    <property type="protein sequence ID" value="KAK0701721.1"/>
    <property type="molecule type" value="Genomic_DNA"/>
</dbReference>
<dbReference type="Gene3D" id="3.30.420.10">
    <property type="entry name" value="Ribonuclease H-like superfamily/Ribonuclease H"/>
    <property type="match status" value="1"/>
</dbReference>
<dbReference type="AlphaFoldDB" id="A0AA40DHN5"/>
<proteinExistence type="predicted"/>
<organism evidence="1 2">
    <name type="scientific">Lasiosphaeria miniovina</name>
    <dbReference type="NCBI Taxonomy" id="1954250"/>
    <lineage>
        <taxon>Eukaryota</taxon>
        <taxon>Fungi</taxon>
        <taxon>Dikarya</taxon>
        <taxon>Ascomycota</taxon>
        <taxon>Pezizomycotina</taxon>
        <taxon>Sordariomycetes</taxon>
        <taxon>Sordariomycetidae</taxon>
        <taxon>Sordariales</taxon>
        <taxon>Lasiosphaeriaceae</taxon>
        <taxon>Lasiosphaeria</taxon>
    </lineage>
</organism>
<gene>
    <name evidence="1" type="ORF">B0T26DRAFT_528263</name>
</gene>
<comment type="caution">
    <text evidence="1">The sequence shown here is derived from an EMBL/GenBank/DDBJ whole genome shotgun (WGS) entry which is preliminary data.</text>
</comment>
<name>A0AA40DHN5_9PEZI</name>
<evidence type="ECO:0000313" key="1">
    <source>
        <dbReference type="EMBL" id="KAK0701721.1"/>
    </source>
</evidence>
<dbReference type="Proteomes" id="UP001172101">
    <property type="component" value="Unassembled WGS sequence"/>
</dbReference>
<sequence length="67" mass="7499">MKRWIEDNRPRATGKALIEAIKEAWAAVPTEMLRNCARSMKQRVEAVIAAGGDFIGNYTPGVYLAKY</sequence>
<reference evidence="1" key="1">
    <citation type="submission" date="2023-06" db="EMBL/GenBank/DDBJ databases">
        <title>Genome-scale phylogeny and comparative genomics of the fungal order Sordariales.</title>
        <authorList>
            <consortium name="Lawrence Berkeley National Laboratory"/>
            <person name="Hensen N."/>
            <person name="Bonometti L."/>
            <person name="Westerberg I."/>
            <person name="Brannstrom I.O."/>
            <person name="Guillou S."/>
            <person name="Cros-Aarteil S."/>
            <person name="Calhoun S."/>
            <person name="Haridas S."/>
            <person name="Kuo A."/>
            <person name="Mondo S."/>
            <person name="Pangilinan J."/>
            <person name="Riley R."/>
            <person name="LaButti K."/>
            <person name="Andreopoulos B."/>
            <person name="Lipzen A."/>
            <person name="Chen C."/>
            <person name="Yanf M."/>
            <person name="Daum C."/>
            <person name="Ng V."/>
            <person name="Clum A."/>
            <person name="Steindorff A."/>
            <person name="Ohm R."/>
            <person name="Martin F."/>
            <person name="Silar P."/>
            <person name="Natvig D."/>
            <person name="Lalanne C."/>
            <person name="Gautier V."/>
            <person name="Ament-velasquez S.L."/>
            <person name="Kruys A."/>
            <person name="Hutchinson M.I."/>
            <person name="Powell A.J."/>
            <person name="Barry K."/>
            <person name="Miller A.N."/>
            <person name="Grigoriev I.V."/>
            <person name="Debuchy R."/>
            <person name="Gladieux P."/>
            <person name="Thoren M.H."/>
            <person name="Johannesson H."/>
        </authorList>
    </citation>
    <scope>NUCLEOTIDE SEQUENCE</scope>
    <source>
        <strain evidence="1">SMH2392-1A</strain>
    </source>
</reference>
<accession>A0AA40DHN5</accession>
<dbReference type="RefSeq" id="XP_060289385.1">
    <property type="nucleotide sequence ID" value="XM_060435515.1"/>
</dbReference>
<dbReference type="InterPro" id="IPR036397">
    <property type="entry name" value="RNaseH_sf"/>
</dbReference>
<protein>
    <submittedName>
        <fullName evidence="1">Uncharacterized protein</fullName>
    </submittedName>
</protein>
<evidence type="ECO:0000313" key="2">
    <source>
        <dbReference type="Proteomes" id="UP001172101"/>
    </source>
</evidence>